<name>A0A1Y6BDK8_9BACT</name>
<dbReference type="PANTHER" id="PTHR31649">
    <property type="entry name" value="AGAP009604-PA"/>
    <property type="match status" value="1"/>
</dbReference>
<protein>
    <submittedName>
        <fullName evidence="2">Uncharacterized protein</fullName>
    </submittedName>
</protein>
<dbReference type="InterPro" id="IPR006616">
    <property type="entry name" value="DM9_repeat"/>
</dbReference>
<accession>A0A1Y6BDK8</accession>
<dbReference type="AlphaFoldDB" id="A0A1Y6BDK8"/>
<evidence type="ECO:0000313" key="3">
    <source>
        <dbReference type="Proteomes" id="UP000192907"/>
    </source>
</evidence>
<evidence type="ECO:0000256" key="1">
    <source>
        <dbReference type="SAM" id="MobiDB-lite"/>
    </source>
</evidence>
<reference evidence="3" key="1">
    <citation type="submission" date="2017-04" db="EMBL/GenBank/DDBJ databases">
        <authorList>
            <person name="Varghese N."/>
            <person name="Submissions S."/>
        </authorList>
    </citation>
    <scope>NUCLEOTIDE SEQUENCE [LARGE SCALE GENOMIC DNA]</scope>
    <source>
        <strain evidence="3">RKEM611</strain>
    </source>
</reference>
<feature type="region of interest" description="Disordered" evidence="1">
    <location>
        <begin position="303"/>
        <end position="328"/>
    </location>
</feature>
<proteinExistence type="predicted"/>
<dbReference type="EMBL" id="FWZT01000004">
    <property type="protein sequence ID" value="SMF06131.1"/>
    <property type="molecule type" value="Genomic_DNA"/>
</dbReference>
<dbReference type="Pfam" id="PF11901">
    <property type="entry name" value="DM9"/>
    <property type="match status" value="1"/>
</dbReference>
<evidence type="ECO:0000313" key="2">
    <source>
        <dbReference type="EMBL" id="SMF06131.1"/>
    </source>
</evidence>
<dbReference type="Proteomes" id="UP000192907">
    <property type="component" value="Unassembled WGS sequence"/>
</dbReference>
<dbReference type="SMART" id="SM00696">
    <property type="entry name" value="DM9"/>
    <property type="match status" value="1"/>
</dbReference>
<dbReference type="PANTHER" id="PTHR31649:SF1">
    <property type="entry name" value="FARNESOIC ACID O-METHYL TRANSFERASE DOMAIN-CONTAINING PROTEIN"/>
    <property type="match status" value="1"/>
</dbReference>
<gene>
    <name evidence="2" type="ORF">SAMN06296036_104114</name>
</gene>
<organism evidence="2 3">
    <name type="scientific">Pseudobacteriovorax antillogorgiicola</name>
    <dbReference type="NCBI Taxonomy" id="1513793"/>
    <lineage>
        <taxon>Bacteria</taxon>
        <taxon>Pseudomonadati</taxon>
        <taxon>Bdellovibrionota</taxon>
        <taxon>Oligoflexia</taxon>
        <taxon>Oligoflexales</taxon>
        <taxon>Pseudobacteriovoracaceae</taxon>
        <taxon>Pseudobacteriovorax</taxon>
    </lineage>
</organism>
<sequence>MWTLAGWLIRLFSVSVLGILGCNNSSLVDAVQTGKTSEAQDDDVREREDEAVSTPVNVSGAYLYCQVNQPAIADDPGIIGCAIQDIESNEKLDLGEWNDDIVWQPQVNDSQIRIETQTQKQSSAWHALHLIQGESADQVNEAMAKIWFKAAVPGRIPLESNQAGPQEAVEFVEEAATMVDQVLEWQALTGEAVPTNAVPGGSEHRGLVPFTVCRNYHSGGVIPGKLAPHHLDSSRSICRTALDGATFLSVNSQFELLYHYDVLVEKPEDEYQWISSSDGNVPEKAVITGRLADGTALYSCRNLEAGPPPVAEDRTNDPAGEQTPGYLADGATDCVHEYYGEKRSTSYEVLVKQ</sequence>
<keyword evidence="3" id="KW-1185">Reference proteome</keyword>